<keyword evidence="4" id="KW-0732">Signal</keyword>
<dbReference type="PANTHER" id="PTHR44590">
    <property type="entry name" value="CARBOXYLIC ESTER HYDROLASE-RELATED"/>
    <property type="match status" value="1"/>
</dbReference>
<keyword evidence="3" id="KW-1015">Disulfide bond</keyword>
<dbReference type="InterPro" id="IPR029058">
    <property type="entry name" value="AB_hydrolase_fold"/>
</dbReference>
<feature type="domain" description="Carboxylesterase type B" evidence="5">
    <location>
        <begin position="1624"/>
        <end position="2134"/>
    </location>
</feature>
<dbReference type="PROSITE" id="PS00941">
    <property type="entry name" value="CARBOXYLESTERASE_B_2"/>
    <property type="match status" value="4"/>
</dbReference>
<dbReference type="PROSITE" id="PS00122">
    <property type="entry name" value="CARBOXYLESTERASE_B_1"/>
    <property type="match status" value="4"/>
</dbReference>
<comment type="similarity">
    <text evidence="1">Belongs to the type-B carboxylesterase/lipase family.</text>
</comment>
<feature type="domain" description="Carboxylesterase type B" evidence="5">
    <location>
        <begin position="1098"/>
        <end position="1608"/>
    </location>
</feature>
<dbReference type="CDD" id="cd00312">
    <property type="entry name" value="Esterase_lipase"/>
    <property type="match status" value="4"/>
</dbReference>
<evidence type="ECO:0000256" key="2">
    <source>
        <dbReference type="ARBA" id="ARBA00022801"/>
    </source>
</evidence>
<dbReference type="Pfam" id="PF00135">
    <property type="entry name" value="COesterase"/>
    <property type="match status" value="4"/>
</dbReference>
<dbReference type="GO" id="GO:0016787">
    <property type="term" value="F:hydrolase activity"/>
    <property type="evidence" value="ECO:0007669"/>
    <property type="project" value="UniProtKB-KW"/>
</dbReference>
<accession>A0A7J6BJV1</accession>
<proteinExistence type="inferred from homology"/>
<keyword evidence="2" id="KW-0378">Hydrolase</keyword>
<gene>
    <name evidence="6" type="ORF">G5714_024386</name>
</gene>
<comment type="caution">
    <text evidence="6">The sequence shown here is derived from an EMBL/GenBank/DDBJ whole genome shotgun (WGS) entry which is preliminary data.</text>
</comment>
<dbReference type="InterPro" id="IPR019826">
    <property type="entry name" value="Carboxylesterase_B_AS"/>
</dbReference>
<name>A0A7J6BJV1_9TELE</name>
<evidence type="ECO:0000259" key="5">
    <source>
        <dbReference type="Pfam" id="PF00135"/>
    </source>
</evidence>
<dbReference type="Proteomes" id="UP000579812">
    <property type="component" value="Unassembled WGS sequence"/>
</dbReference>
<evidence type="ECO:0000313" key="7">
    <source>
        <dbReference type="Proteomes" id="UP000579812"/>
    </source>
</evidence>
<protein>
    <recommendedName>
        <fullName evidence="5">Carboxylesterase type B domain-containing protein</fullName>
    </recommendedName>
</protein>
<keyword evidence="7" id="KW-1185">Reference proteome</keyword>
<dbReference type="Gene3D" id="3.40.50.1820">
    <property type="entry name" value="alpha/beta hydrolase"/>
    <property type="match status" value="4"/>
</dbReference>
<feature type="domain" description="Carboxylesterase type B" evidence="5">
    <location>
        <begin position="46"/>
        <end position="556"/>
    </location>
</feature>
<sequence>MRVCRTLVNAFCCGTEHGTAMRGSVVLSLWILIQLSLQNTAKAEDGPVLQTKFGALKGEYLKAKGKDTVVHSYLGVPFAKPPVGPLRFSPPQPAEKWTGVRDATKQPFMCLQEKQLVEDLIANISMNIEVPDSSEDCLYLNVYTPSKPGANDKLPVMVWIHGGGFSMAAASLFDGHVLAAYQDVVVVVIQYRLGLLGFFSTGDEHAPGNYGLLDQVAALQWVQENIHSFGGDPGLVTIFGESAGGVSVSLHVLSPLSANLFHHAIAESGTAAMDAIMSPNPLPTAQYVGNASGCDISSTKKIVDCVMQLTEDNILTLVKEHPMVLFGVTVDGQFLPKPVEELLQSRQFNKVPLITGITNDECGYMLPNFFSPQGWTDGMDMEQIMPFLAIFNPTLQDQLVAELVLNEYLGKSPDRIKIRDGFREMLGDVMFNIPARKVANYHRDAGAPVYMYEFQHTASLLKKKRPSFVGSDHGDEVIFVLGFCFADGRIKLDEELSEEENELCRTVMAYWGNFARTGSPNGLGLTEWPEFGGEAEYLSIGLEQKPGKDLKGKHFTFMTQTLPRIIKERKEGPLVHTKLGSLRGAFLTAKGKETVISSYFGVPFAKPPVGPLRLAPPQPAEAWQGVRDATKQPPMCLQAREILLDLLANLSMIVEVPEVSEDCLYLNIYTPSKPGDNSKLPVMVWIHGGGFSGASASIFDGLVLAAYQDVVVVLIQYRLGLLGFFSTGDEHAPGNYGLLDQVAALQWVQKNIHSFGGDPGSVTIFGESAGGVSVSLHVLSPLSSNLFRYAIAESGTAAMDAIMSPNPLPTAQYVGNASGCDISSTKKIVDCVMQLTEEDILKIAREQIMLRFGVTVDGQFLPQPVDKLLQSHEFNKVPLINGVTDDDGGFTLPNIIGPPGWIDGMDREQIVPFLPLFNADFQNQVIAEFVLNEYLGTSNDRIKVREGFREIMGDFFFNIPARKVSNYHRDAGAPVYMYEFQNPPSLLKKKRPSFVGCDHGDEIFFVLGYCFGKYVKLQDEISEEENKLCKTAMAYWGNFARTGSPNGPGLTKWPEYGAEAEYLGIGLEQKPGKNFKGKHFNFMTQKLPQIIKEWKEGPLVQTKLGSLRGAFLTVKGKDTIVNSYLGVPFAKPPVGPLRLARPQPAEKWDGVRDATKQPPMCIQDRQVIVTELEFLAMDVEIPEVSEDCLYLNIYTPVKPGEEAKLPVMVWIHGGGLALGSASIYDGSVLSAYQDVVVVLIQYRLGLLGFFSTGDEHAPGNYGFLDQVAALQWVQENIHSFGGDPGLVTIFGESAGGVSVSLHVLSPLSANLFHHAIAESGTAAMDAIINPDPLALAQAAGNISGCDISSTKKIVDCFMQLTEDDILKIAMEHPMVRFGVTMDGRFLPKPVEELLQSYEFNKVPLITGITDDEWGYVLPNFFSPPGWTDGMDMEQILPFLTMFNPTLQDQLVAELVLNEYLGTSPDRIKIRDGFREIMGDFMFNIPARKLANYHRDAGAPVYVYEFQHTASTLQKKRPSFVGSDHTDEIAFVFGSCFADGHIKLKEELSEEENELCRTVMAYWGNFARTGSPNGPDLTEWPEFGGEAEYLSIGLEQKAMKDLKGKHFTFMTQTLPRTIKERKEGPLVHTKLGSLRGAFLTVKGKDTIVNSYLGVPFAKPPMGPLRLARPQLADKWDGVRDATKQPPMCIQDRQVIVTELEFLAMDVEIPEVSEDCLYLNIYTPVKPGEEAKLPVMVWIHGGGLALGSASIYDGSVLSAYQDVVVVLIQYRLGLLGFFSTGDEHAPGNYGLLDQVAALQWVQENIHSFGGDPGSVTIFGESAGGISVSTLILSPLASGLFHRAIAESGTAFWDGLVMDNPLLKAQNAAKLCNCDSSSSSKIVDCIQRWSEEEVLECSKKFVMMHFSLALDSYFLPKPVEEIVQKQEFSKVPLITGITNDEFGFLLATYFAGKGWTDGMDKEQAIKGLTLTYPDPRDRWIIDLVVNEYLGDTRDPIQVRDIYREMMGDVLFNIPALQLAKYHSASGAPVYLYEFQHPPSMIQKNRPSFVGVDHADELFFIQGTCFAKAHLKATAPFTKEEEELCRTVMGYWVNFARTGSPNGPGLTHWPEYEDEAEYLGIGLEQKTGKNLKRKHYAFMTKTLPDLIRQDREKKEHLEL</sequence>
<feature type="chain" id="PRO_5029709444" description="Carboxylesterase type B domain-containing protein" evidence="4">
    <location>
        <begin position="44"/>
        <end position="2155"/>
    </location>
</feature>
<feature type="signal peptide" evidence="4">
    <location>
        <begin position="1"/>
        <end position="43"/>
    </location>
</feature>
<evidence type="ECO:0000256" key="3">
    <source>
        <dbReference type="ARBA" id="ARBA00023157"/>
    </source>
</evidence>
<feature type="domain" description="Carboxylesterase type B" evidence="5">
    <location>
        <begin position="573"/>
        <end position="1082"/>
    </location>
</feature>
<reference evidence="6 7" key="1">
    <citation type="submission" date="2020-04" db="EMBL/GenBank/DDBJ databases">
        <title>Chromosome-level genome assembly of a cyprinid fish Onychostoma macrolepis by integration of Nanopore Sequencing, Bionano and Hi-C technology.</title>
        <authorList>
            <person name="Wang D."/>
        </authorList>
    </citation>
    <scope>NUCLEOTIDE SEQUENCE [LARGE SCALE GENOMIC DNA]</scope>
    <source>
        <strain evidence="6">SWU-2019</strain>
        <tissue evidence="6">Muscle</tissue>
    </source>
</reference>
<dbReference type="SUPFAM" id="SSF53474">
    <property type="entry name" value="alpha/beta-Hydrolases"/>
    <property type="match status" value="4"/>
</dbReference>
<evidence type="ECO:0000313" key="6">
    <source>
        <dbReference type="EMBL" id="KAF4095308.1"/>
    </source>
</evidence>
<dbReference type="FunFam" id="3.40.50.1820:FF:000011">
    <property type="entry name" value="Carboxylic ester hydrolase"/>
    <property type="match status" value="4"/>
</dbReference>
<evidence type="ECO:0000256" key="1">
    <source>
        <dbReference type="ARBA" id="ARBA00005964"/>
    </source>
</evidence>
<dbReference type="InterPro" id="IPR019819">
    <property type="entry name" value="Carboxylesterase_B_CS"/>
</dbReference>
<dbReference type="InterPro" id="IPR002018">
    <property type="entry name" value="CarbesteraseB"/>
</dbReference>
<dbReference type="EMBL" id="JAAMOB010000025">
    <property type="protein sequence ID" value="KAF4095308.1"/>
    <property type="molecule type" value="Genomic_DNA"/>
</dbReference>
<dbReference type="PANTHER" id="PTHR44590:SF4">
    <property type="entry name" value="CARBOXYLIC ESTER HYDROLASE"/>
    <property type="match status" value="1"/>
</dbReference>
<evidence type="ECO:0000256" key="4">
    <source>
        <dbReference type="SAM" id="SignalP"/>
    </source>
</evidence>
<organism evidence="6 7">
    <name type="scientific">Onychostoma macrolepis</name>
    <dbReference type="NCBI Taxonomy" id="369639"/>
    <lineage>
        <taxon>Eukaryota</taxon>
        <taxon>Metazoa</taxon>
        <taxon>Chordata</taxon>
        <taxon>Craniata</taxon>
        <taxon>Vertebrata</taxon>
        <taxon>Euteleostomi</taxon>
        <taxon>Actinopterygii</taxon>
        <taxon>Neopterygii</taxon>
        <taxon>Teleostei</taxon>
        <taxon>Ostariophysi</taxon>
        <taxon>Cypriniformes</taxon>
        <taxon>Cyprinidae</taxon>
        <taxon>Acrossocheilinae</taxon>
        <taxon>Onychostoma</taxon>
    </lineage>
</organism>